<dbReference type="Proteomes" id="UP000094043">
    <property type="component" value="Chromosome 5"/>
</dbReference>
<dbReference type="KEGG" id="cdep:91088753"/>
<dbReference type="Gene3D" id="3.40.430.10">
    <property type="entry name" value="Dihydrofolate Reductase, subunit A"/>
    <property type="match status" value="1"/>
</dbReference>
<dbReference type="EMBL" id="CP143788">
    <property type="protein sequence ID" value="WVN89321.1"/>
    <property type="molecule type" value="Genomic_DNA"/>
</dbReference>
<dbReference type="InterPro" id="IPR012259">
    <property type="entry name" value="DHFR"/>
</dbReference>
<gene>
    <name evidence="8" type="ORF">L203_104543</name>
</gene>
<dbReference type="GO" id="GO:0050661">
    <property type="term" value="F:NADP binding"/>
    <property type="evidence" value="ECO:0007669"/>
    <property type="project" value="InterPro"/>
</dbReference>
<reference evidence="8" key="3">
    <citation type="submission" date="2024-01" db="EMBL/GenBank/DDBJ databases">
        <authorList>
            <person name="Coelho M.A."/>
            <person name="David-Palma M."/>
            <person name="Shea T."/>
            <person name="Sun S."/>
            <person name="Cuomo C.A."/>
            <person name="Heitman J."/>
        </authorList>
    </citation>
    <scope>NUCLEOTIDE SEQUENCE</scope>
    <source>
        <strain evidence="8">CBS 7841</strain>
    </source>
</reference>
<dbReference type="GO" id="GO:0006730">
    <property type="term" value="P:one-carbon metabolic process"/>
    <property type="evidence" value="ECO:0007669"/>
    <property type="project" value="UniProtKB-KW"/>
</dbReference>
<evidence type="ECO:0000256" key="2">
    <source>
        <dbReference type="ARBA" id="ARBA00012856"/>
    </source>
</evidence>
<dbReference type="VEuPathDB" id="FungiDB:L203_02260"/>
<dbReference type="SUPFAM" id="SSF53597">
    <property type="entry name" value="Dihydrofolate reductase-like"/>
    <property type="match status" value="1"/>
</dbReference>
<evidence type="ECO:0000313" key="9">
    <source>
        <dbReference type="Proteomes" id="UP000094043"/>
    </source>
</evidence>
<evidence type="ECO:0000256" key="4">
    <source>
        <dbReference type="ARBA" id="ARBA00022563"/>
    </source>
</evidence>
<accession>A0A1E3ILZ3</accession>
<keyword evidence="4" id="KW-0554">One-carbon metabolism</keyword>
<dbReference type="GO" id="GO:0046452">
    <property type="term" value="P:dihydrofolate metabolic process"/>
    <property type="evidence" value="ECO:0007669"/>
    <property type="project" value="TreeGrafter"/>
</dbReference>
<proteinExistence type="inferred from homology"/>
<evidence type="ECO:0000256" key="6">
    <source>
        <dbReference type="ARBA" id="ARBA00023002"/>
    </source>
</evidence>
<sequence>MVVSPSLTAIVATTIENGIGINGSLPWRLPREMKYFARVTTGSNPSSNPRDQNIVVMGRKTWESIPPKSRPLKSRRNFIISTRGVDVQETENTQVFGSLPSALSNLPTNADSSRSFLIGGSTLYNTCFTLSPNTSKPIVDRILLTRILTPFDCDTFLEDFTSHTYPNGKKVWKKSSHRQLQQWIGWEEHEHLEEKGIKYKLEMWVLNEDEEMKERV</sequence>
<organism evidence="8 9">
    <name type="scientific">Cryptococcus depauperatus CBS 7841</name>
    <dbReference type="NCBI Taxonomy" id="1295531"/>
    <lineage>
        <taxon>Eukaryota</taxon>
        <taxon>Fungi</taxon>
        <taxon>Dikarya</taxon>
        <taxon>Basidiomycota</taxon>
        <taxon>Agaricomycotina</taxon>
        <taxon>Tremellomycetes</taxon>
        <taxon>Tremellales</taxon>
        <taxon>Cryptococcaceae</taxon>
        <taxon>Cryptococcus</taxon>
    </lineage>
</organism>
<evidence type="ECO:0000313" key="8">
    <source>
        <dbReference type="EMBL" id="WVN89321.1"/>
    </source>
</evidence>
<evidence type="ECO:0000256" key="3">
    <source>
        <dbReference type="ARBA" id="ARBA00018886"/>
    </source>
</evidence>
<dbReference type="PANTHER" id="PTHR48069">
    <property type="entry name" value="DIHYDROFOLATE REDUCTASE"/>
    <property type="match status" value="1"/>
</dbReference>
<comment type="pathway">
    <text evidence="1">Cofactor biosynthesis; tetrahydrofolate biosynthesis; 5,6,7,8-tetrahydrofolate from 7,8-dihydrofolate: step 1/1.</text>
</comment>
<reference evidence="8" key="2">
    <citation type="journal article" date="2022" name="Elife">
        <title>Obligate sexual reproduction of a homothallic fungus closely related to the Cryptococcus pathogenic species complex.</title>
        <authorList>
            <person name="Passer A.R."/>
            <person name="Clancey S.A."/>
            <person name="Shea T."/>
            <person name="David-Palma M."/>
            <person name="Averette A.F."/>
            <person name="Boekhout T."/>
            <person name="Porcel B.M."/>
            <person name="Nowrousian M."/>
            <person name="Cuomo C.A."/>
            <person name="Sun S."/>
            <person name="Heitman J."/>
            <person name="Coelho M.A."/>
        </authorList>
    </citation>
    <scope>NUCLEOTIDE SEQUENCE</scope>
    <source>
        <strain evidence="8">CBS 7841</strain>
    </source>
</reference>
<dbReference type="Pfam" id="PF00186">
    <property type="entry name" value="DHFR_1"/>
    <property type="match status" value="1"/>
</dbReference>
<dbReference type="InterPro" id="IPR017925">
    <property type="entry name" value="DHFR_CS"/>
</dbReference>
<dbReference type="GeneID" id="91088753"/>
<dbReference type="PRINTS" id="PR00070">
    <property type="entry name" value="DHFR"/>
</dbReference>
<dbReference type="AlphaFoldDB" id="A0A1E3ILZ3"/>
<evidence type="ECO:0000256" key="1">
    <source>
        <dbReference type="ARBA" id="ARBA00004903"/>
    </source>
</evidence>
<dbReference type="GO" id="GO:0004146">
    <property type="term" value="F:dihydrofolate reductase activity"/>
    <property type="evidence" value="ECO:0007669"/>
    <property type="project" value="UniProtKB-EC"/>
</dbReference>
<dbReference type="GO" id="GO:0046654">
    <property type="term" value="P:tetrahydrofolate biosynthetic process"/>
    <property type="evidence" value="ECO:0007669"/>
    <property type="project" value="UniProtKB-UniPathway"/>
</dbReference>
<keyword evidence="5" id="KW-0521">NADP</keyword>
<dbReference type="PROSITE" id="PS00075">
    <property type="entry name" value="DHFR_1"/>
    <property type="match status" value="1"/>
</dbReference>
<evidence type="ECO:0000256" key="7">
    <source>
        <dbReference type="RuleBase" id="RU004474"/>
    </source>
</evidence>
<protein>
    <recommendedName>
        <fullName evidence="3">Dihydrofolate reductase</fullName>
        <ecNumber evidence="2">1.5.1.3</ecNumber>
    </recommendedName>
</protein>
<dbReference type="CDD" id="cd00209">
    <property type="entry name" value="DHFR"/>
    <property type="match status" value="1"/>
</dbReference>
<dbReference type="GO" id="GO:0005739">
    <property type="term" value="C:mitochondrion"/>
    <property type="evidence" value="ECO:0007669"/>
    <property type="project" value="TreeGrafter"/>
</dbReference>
<dbReference type="RefSeq" id="XP_066070021.1">
    <property type="nucleotide sequence ID" value="XM_066213924.1"/>
</dbReference>
<dbReference type="PROSITE" id="PS51330">
    <property type="entry name" value="DHFR_2"/>
    <property type="match status" value="1"/>
</dbReference>
<dbReference type="PANTHER" id="PTHR48069:SF3">
    <property type="entry name" value="DIHYDROFOLATE REDUCTASE"/>
    <property type="match status" value="1"/>
</dbReference>
<dbReference type="InterPro" id="IPR001796">
    <property type="entry name" value="DHFR_dom"/>
</dbReference>
<reference evidence="8" key="1">
    <citation type="submission" date="2016-06" db="EMBL/GenBank/DDBJ databases">
        <authorList>
            <person name="Cuomo C."/>
            <person name="Litvintseva A."/>
            <person name="Heitman J."/>
            <person name="Chen Y."/>
            <person name="Sun S."/>
            <person name="Springer D."/>
            <person name="Dromer F."/>
            <person name="Young S."/>
            <person name="Zeng Q."/>
            <person name="Chapman S."/>
            <person name="Gujja S."/>
            <person name="Saif S."/>
            <person name="Birren B."/>
        </authorList>
    </citation>
    <scope>NUCLEOTIDE SEQUENCE</scope>
    <source>
        <strain evidence="8">CBS 7841</strain>
    </source>
</reference>
<name>A0A1E3ILZ3_9TREE</name>
<comment type="similarity">
    <text evidence="7">Belongs to the dihydrofolate reductase family.</text>
</comment>
<dbReference type="OrthoDB" id="414698at2759"/>
<evidence type="ECO:0000256" key="5">
    <source>
        <dbReference type="ARBA" id="ARBA00022857"/>
    </source>
</evidence>
<dbReference type="EC" id="1.5.1.3" evidence="2"/>
<dbReference type="InterPro" id="IPR024072">
    <property type="entry name" value="DHFR-like_dom_sf"/>
</dbReference>
<dbReference type="GO" id="GO:0046655">
    <property type="term" value="P:folic acid metabolic process"/>
    <property type="evidence" value="ECO:0007669"/>
    <property type="project" value="TreeGrafter"/>
</dbReference>
<keyword evidence="6" id="KW-0560">Oxidoreductase</keyword>
<keyword evidence="9" id="KW-1185">Reference proteome</keyword>